<keyword evidence="4" id="KW-1185">Reference proteome</keyword>
<protein>
    <submittedName>
        <fullName evidence="3">Uncharacterized protein</fullName>
    </submittedName>
</protein>
<evidence type="ECO:0000256" key="1">
    <source>
        <dbReference type="SAM" id="MobiDB-lite"/>
    </source>
</evidence>
<dbReference type="RefSeq" id="WP_158767889.1">
    <property type="nucleotide sequence ID" value="NZ_CP047045.1"/>
</dbReference>
<dbReference type="KEGG" id="tsv:DSM104635_03923"/>
<evidence type="ECO:0000313" key="3">
    <source>
        <dbReference type="EMBL" id="QGZ97058.1"/>
    </source>
</evidence>
<feature type="region of interest" description="Disordered" evidence="1">
    <location>
        <begin position="1"/>
        <end position="23"/>
    </location>
</feature>
<proteinExistence type="predicted"/>
<accession>A0A6I6MUJ7</accession>
<dbReference type="Proteomes" id="UP000431269">
    <property type="component" value="Chromosome"/>
</dbReference>
<reference evidence="4" key="1">
    <citation type="submission" date="2019-12" db="EMBL/GenBank/DDBJ databases">
        <title>Complete genome of Terracaulis silvestris 0127_4.</title>
        <authorList>
            <person name="Vieira S."/>
            <person name="Riedel T."/>
            <person name="Sproer C."/>
            <person name="Pascual J."/>
            <person name="Boedeker C."/>
            <person name="Overmann J."/>
        </authorList>
    </citation>
    <scope>NUCLEOTIDE SEQUENCE [LARGE SCALE GENOMIC DNA]</scope>
    <source>
        <strain evidence="4">0127_4</strain>
    </source>
</reference>
<organism evidence="3 4">
    <name type="scientific">Terricaulis silvestris</name>
    <dbReference type="NCBI Taxonomy" id="2686094"/>
    <lineage>
        <taxon>Bacteria</taxon>
        <taxon>Pseudomonadati</taxon>
        <taxon>Pseudomonadota</taxon>
        <taxon>Alphaproteobacteria</taxon>
        <taxon>Caulobacterales</taxon>
        <taxon>Caulobacteraceae</taxon>
        <taxon>Terricaulis</taxon>
    </lineage>
</organism>
<feature type="transmembrane region" description="Helical" evidence="2">
    <location>
        <begin position="130"/>
        <end position="151"/>
    </location>
</feature>
<keyword evidence="2" id="KW-0472">Membrane</keyword>
<feature type="transmembrane region" description="Helical" evidence="2">
    <location>
        <begin position="157"/>
        <end position="180"/>
    </location>
</feature>
<evidence type="ECO:0000313" key="4">
    <source>
        <dbReference type="Proteomes" id="UP000431269"/>
    </source>
</evidence>
<feature type="transmembrane region" description="Helical" evidence="2">
    <location>
        <begin position="89"/>
        <end position="109"/>
    </location>
</feature>
<name>A0A6I6MUJ7_9CAUL</name>
<feature type="transmembrane region" description="Helical" evidence="2">
    <location>
        <begin position="46"/>
        <end position="69"/>
    </location>
</feature>
<dbReference type="EMBL" id="CP047045">
    <property type="protein sequence ID" value="QGZ97058.1"/>
    <property type="molecule type" value="Genomic_DNA"/>
</dbReference>
<evidence type="ECO:0000256" key="2">
    <source>
        <dbReference type="SAM" id="Phobius"/>
    </source>
</evidence>
<dbReference type="AlphaFoldDB" id="A0A6I6MUJ7"/>
<keyword evidence="2" id="KW-1133">Transmembrane helix</keyword>
<gene>
    <name evidence="3" type="ORF">DSM104635_03923</name>
</gene>
<keyword evidence="2" id="KW-0812">Transmembrane</keyword>
<sequence length="202" mass="22334">MLKPSEGSGAAGSPQEMPEHVRITDNDHRPLGEFRTRYPASAWAQIVIELMVLLVYLSASIYGVGFILWDIEHAPTTPLEVRLSATAPWSGMFFAGIAGGTLFALKYLYHVVAKAEWNRDRVLWRFIAPINCGVLATGSGFGIASGIIPFIDESSFQNIYVALFYGFFIGHFSDNVLAALQRLALEWFGTVDATTKSRDDIR</sequence>